<dbReference type="EMBL" id="JAPFFF010000008">
    <property type="protein sequence ID" value="KAK8885043.1"/>
    <property type="molecule type" value="Genomic_DNA"/>
</dbReference>
<keyword evidence="1" id="KW-0472">Membrane</keyword>
<keyword evidence="1" id="KW-0812">Transmembrane</keyword>
<keyword evidence="1" id="KW-1133">Transmembrane helix</keyword>
<gene>
    <name evidence="2" type="ORF">M9Y10_044171</name>
</gene>
<organism evidence="2 3">
    <name type="scientific">Tritrichomonas musculus</name>
    <dbReference type="NCBI Taxonomy" id="1915356"/>
    <lineage>
        <taxon>Eukaryota</taxon>
        <taxon>Metamonada</taxon>
        <taxon>Parabasalia</taxon>
        <taxon>Tritrichomonadida</taxon>
        <taxon>Tritrichomonadidae</taxon>
        <taxon>Tritrichomonas</taxon>
    </lineage>
</organism>
<evidence type="ECO:0000313" key="2">
    <source>
        <dbReference type="EMBL" id="KAK8885043.1"/>
    </source>
</evidence>
<feature type="transmembrane region" description="Helical" evidence="1">
    <location>
        <begin position="20"/>
        <end position="40"/>
    </location>
</feature>
<dbReference type="Proteomes" id="UP001470230">
    <property type="component" value="Unassembled WGS sequence"/>
</dbReference>
<name>A0ABR2K2D0_9EUKA</name>
<accession>A0ABR2K2D0</accession>
<protein>
    <submittedName>
        <fullName evidence="2">Uncharacterized protein</fullName>
    </submittedName>
</protein>
<reference evidence="2 3" key="1">
    <citation type="submission" date="2024-04" db="EMBL/GenBank/DDBJ databases">
        <title>Tritrichomonas musculus Genome.</title>
        <authorList>
            <person name="Alves-Ferreira E."/>
            <person name="Grigg M."/>
            <person name="Lorenzi H."/>
            <person name="Galac M."/>
        </authorList>
    </citation>
    <scope>NUCLEOTIDE SEQUENCE [LARGE SCALE GENOMIC DNA]</scope>
    <source>
        <strain evidence="2 3">EAF2021</strain>
    </source>
</reference>
<proteinExistence type="predicted"/>
<evidence type="ECO:0000313" key="3">
    <source>
        <dbReference type="Proteomes" id="UP001470230"/>
    </source>
</evidence>
<comment type="caution">
    <text evidence="2">The sequence shown here is derived from an EMBL/GenBank/DDBJ whole genome shotgun (WGS) entry which is preliminary data.</text>
</comment>
<evidence type="ECO:0000256" key="1">
    <source>
        <dbReference type="SAM" id="Phobius"/>
    </source>
</evidence>
<sequence length="75" mass="8127">MALTSRTLLPFMEKDMARAITHLLIGCFSLGFCGGMGIYASIIEMSFAVVCYITAIAKAWNPGNGEPVEYDQSTT</sequence>
<keyword evidence="3" id="KW-1185">Reference proteome</keyword>